<protein>
    <submittedName>
        <fullName evidence="2">Uncharacterized protein</fullName>
    </submittedName>
</protein>
<keyword evidence="3" id="KW-1185">Reference proteome</keyword>
<dbReference type="AlphaFoldDB" id="A0A0B0MHZ4"/>
<proteinExistence type="predicted"/>
<accession>A0A0B0MHZ4</accession>
<sequence length="22" mass="2569">MSPDLNYQSRLNLDPNRITHPS</sequence>
<feature type="region of interest" description="Disordered" evidence="1">
    <location>
        <begin position="1"/>
        <end position="22"/>
    </location>
</feature>
<name>A0A0B0MHZ4_GOSAR</name>
<evidence type="ECO:0000313" key="2">
    <source>
        <dbReference type="EMBL" id="KHF99078.1"/>
    </source>
</evidence>
<dbReference type="EMBL" id="JRRC01063511">
    <property type="protein sequence ID" value="KHF99078.1"/>
    <property type="molecule type" value="Genomic_DNA"/>
</dbReference>
<feature type="compositionally biased region" description="Polar residues" evidence="1">
    <location>
        <begin position="1"/>
        <end position="11"/>
    </location>
</feature>
<evidence type="ECO:0000313" key="3">
    <source>
        <dbReference type="Proteomes" id="UP000032142"/>
    </source>
</evidence>
<comment type="caution">
    <text evidence="2">The sequence shown here is derived from an EMBL/GenBank/DDBJ whole genome shotgun (WGS) entry which is preliminary data.</text>
</comment>
<gene>
    <name evidence="2" type="ORF">F383_38265</name>
</gene>
<evidence type="ECO:0000256" key="1">
    <source>
        <dbReference type="SAM" id="MobiDB-lite"/>
    </source>
</evidence>
<reference evidence="3" key="1">
    <citation type="submission" date="2014-09" db="EMBL/GenBank/DDBJ databases">
        <authorList>
            <person name="Mudge J."/>
            <person name="Ramaraj T."/>
            <person name="Lindquist I.E."/>
            <person name="Bharti A.K."/>
            <person name="Sundararajan A."/>
            <person name="Cameron C.T."/>
            <person name="Woodward J.E."/>
            <person name="May G.D."/>
            <person name="Brubaker C."/>
            <person name="Broadhvest J."/>
            <person name="Wilkins T.A."/>
        </authorList>
    </citation>
    <scope>NUCLEOTIDE SEQUENCE</scope>
    <source>
        <strain evidence="3">cv. AKA8401</strain>
    </source>
</reference>
<organism evidence="2 3">
    <name type="scientific">Gossypium arboreum</name>
    <name type="common">Tree cotton</name>
    <name type="synonym">Gossypium nanking</name>
    <dbReference type="NCBI Taxonomy" id="29729"/>
    <lineage>
        <taxon>Eukaryota</taxon>
        <taxon>Viridiplantae</taxon>
        <taxon>Streptophyta</taxon>
        <taxon>Embryophyta</taxon>
        <taxon>Tracheophyta</taxon>
        <taxon>Spermatophyta</taxon>
        <taxon>Magnoliopsida</taxon>
        <taxon>eudicotyledons</taxon>
        <taxon>Gunneridae</taxon>
        <taxon>Pentapetalae</taxon>
        <taxon>rosids</taxon>
        <taxon>malvids</taxon>
        <taxon>Malvales</taxon>
        <taxon>Malvaceae</taxon>
        <taxon>Malvoideae</taxon>
        <taxon>Gossypium</taxon>
    </lineage>
</organism>
<dbReference type="Proteomes" id="UP000032142">
    <property type="component" value="Unassembled WGS sequence"/>
</dbReference>